<comment type="caution">
    <text evidence="2">The sequence shown here is derived from an EMBL/GenBank/DDBJ whole genome shotgun (WGS) entry which is preliminary data.</text>
</comment>
<reference evidence="2" key="1">
    <citation type="submission" date="2023-04" db="EMBL/GenBank/DDBJ databases">
        <title>Aspergillus oryzae NBRC 4228.</title>
        <authorList>
            <person name="Ichikawa N."/>
            <person name="Sato H."/>
            <person name="Tonouchi N."/>
        </authorList>
    </citation>
    <scope>NUCLEOTIDE SEQUENCE</scope>
    <source>
        <strain evidence="2">NBRC 4228</strain>
    </source>
</reference>
<feature type="region of interest" description="Disordered" evidence="1">
    <location>
        <begin position="36"/>
        <end position="72"/>
    </location>
</feature>
<evidence type="ECO:0000256" key="1">
    <source>
        <dbReference type="SAM" id="MobiDB-lite"/>
    </source>
</evidence>
<gene>
    <name evidence="2" type="ORF">Aory04_000776300</name>
</gene>
<evidence type="ECO:0000313" key="2">
    <source>
        <dbReference type="EMBL" id="GMG31972.1"/>
    </source>
</evidence>
<dbReference type="AlphaFoldDB" id="A0AAN4YP79"/>
<proteinExistence type="predicted"/>
<dbReference type="EMBL" id="BSYA01000093">
    <property type="protein sequence ID" value="GMG31972.1"/>
    <property type="molecule type" value="Genomic_DNA"/>
</dbReference>
<feature type="compositionally biased region" description="Basic and acidic residues" evidence="1">
    <location>
        <begin position="36"/>
        <end position="49"/>
    </location>
</feature>
<name>A0AAN4YP79_ASPOZ</name>
<dbReference type="Proteomes" id="UP001165205">
    <property type="component" value="Unassembled WGS sequence"/>
</dbReference>
<accession>A0AAN4YP79</accession>
<protein>
    <submittedName>
        <fullName evidence="2">Unnamed protein product</fullName>
    </submittedName>
</protein>
<evidence type="ECO:0000313" key="3">
    <source>
        <dbReference type="Proteomes" id="UP001165205"/>
    </source>
</evidence>
<sequence>MFYFDWSLAVVGWTNVSPVYKWWLVHCLFSPQHCPGDDTSAREGDDPAHVDPGNHSPVDRSPGTVAKTNTNCRAGDTLGGGDGKLCRHEMLASGDWGGFKR</sequence>
<organism evidence="2 3">
    <name type="scientific">Aspergillus oryzae</name>
    <name type="common">Yellow koji mold</name>
    <dbReference type="NCBI Taxonomy" id="5062"/>
    <lineage>
        <taxon>Eukaryota</taxon>
        <taxon>Fungi</taxon>
        <taxon>Dikarya</taxon>
        <taxon>Ascomycota</taxon>
        <taxon>Pezizomycotina</taxon>
        <taxon>Eurotiomycetes</taxon>
        <taxon>Eurotiomycetidae</taxon>
        <taxon>Eurotiales</taxon>
        <taxon>Aspergillaceae</taxon>
        <taxon>Aspergillus</taxon>
        <taxon>Aspergillus subgen. Circumdati</taxon>
    </lineage>
</organism>